<evidence type="ECO:0000313" key="2">
    <source>
        <dbReference type="EMBL" id="KII73843.1"/>
    </source>
</evidence>
<gene>
    <name evidence="2" type="ORF">RF11_08214</name>
</gene>
<accession>A0A0C2JWK9</accession>
<protein>
    <submittedName>
        <fullName evidence="2">Uncharacterized protein</fullName>
    </submittedName>
</protein>
<comment type="caution">
    <text evidence="2">The sequence shown here is derived from an EMBL/GenBank/DDBJ whole genome shotgun (WGS) entry which is preliminary data.</text>
</comment>
<keyword evidence="3" id="KW-1185">Reference proteome</keyword>
<dbReference type="AlphaFoldDB" id="A0A0C2JWK9"/>
<evidence type="ECO:0000256" key="1">
    <source>
        <dbReference type="SAM" id="MobiDB-lite"/>
    </source>
</evidence>
<sequence>MDRSFSFCDERESINSDPLSVKSNKLIMPQSNQSFISTPKQVSSHDDESDSDIEMMLPPPETTSEGSSEIVVAHKSLYSDCGNQVQLLIKKYSQNYPNQSH</sequence>
<evidence type="ECO:0000313" key="3">
    <source>
        <dbReference type="Proteomes" id="UP000031668"/>
    </source>
</evidence>
<reference evidence="2 3" key="1">
    <citation type="journal article" date="2014" name="Genome Biol. Evol.">
        <title>The genome of the myxosporean Thelohanellus kitauei shows adaptations to nutrient acquisition within its fish host.</title>
        <authorList>
            <person name="Yang Y."/>
            <person name="Xiong J."/>
            <person name="Zhou Z."/>
            <person name="Huo F."/>
            <person name="Miao W."/>
            <person name="Ran C."/>
            <person name="Liu Y."/>
            <person name="Zhang J."/>
            <person name="Feng J."/>
            <person name="Wang M."/>
            <person name="Wang M."/>
            <person name="Wang L."/>
            <person name="Yao B."/>
        </authorList>
    </citation>
    <scope>NUCLEOTIDE SEQUENCE [LARGE SCALE GENOMIC DNA]</scope>
    <source>
        <strain evidence="2">Wuqing</strain>
    </source>
</reference>
<organism evidence="2 3">
    <name type="scientific">Thelohanellus kitauei</name>
    <name type="common">Myxosporean</name>
    <dbReference type="NCBI Taxonomy" id="669202"/>
    <lineage>
        <taxon>Eukaryota</taxon>
        <taxon>Metazoa</taxon>
        <taxon>Cnidaria</taxon>
        <taxon>Myxozoa</taxon>
        <taxon>Myxosporea</taxon>
        <taxon>Bivalvulida</taxon>
        <taxon>Platysporina</taxon>
        <taxon>Myxobolidae</taxon>
        <taxon>Thelohanellus</taxon>
    </lineage>
</organism>
<dbReference type="EMBL" id="JWZT01000640">
    <property type="protein sequence ID" value="KII73843.1"/>
    <property type="molecule type" value="Genomic_DNA"/>
</dbReference>
<feature type="compositionally biased region" description="Polar residues" evidence="1">
    <location>
        <begin position="32"/>
        <end position="42"/>
    </location>
</feature>
<feature type="region of interest" description="Disordered" evidence="1">
    <location>
        <begin position="32"/>
        <end position="68"/>
    </location>
</feature>
<name>A0A0C2JWK9_THEKT</name>
<dbReference type="Proteomes" id="UP000031668">
    <property type="component" value="Unassembled WGS sequence"/>
</dbReference>
<proteinExistence type="predicted"/>